<feature type="compositionally biased region" description="Low complexity" evidence="9">
    <location>
        <begin position="320"/>
        <end position="329"/>
    </location>
</feature>
<name>A0A9P6U187_9FUNG</name>
<sequence>MATIAAIIDPCDPLALHKAVFLNQPQTLGLFLAPYALTSAPTAEANDAQPPPRHHPHINHLDHRHQSPLHLAIMLNRKEMVQLLLQSGANPLIRSGLGWIPRQEATSLGDRQLVALLTRYHHRTMSGSFKERATGLVKKLSQDLDQFYFQLQWEFQCWVPFVSHLCPNDTYHIWKKGHSVRMDTSLVGFENLKWIRGHISIIFHVDPEQGPELVLVDRVKKIVQRLARASDEDKGNNTEPADEEVEREVSLCLGSDIVATNIPTSAISFTRAKSGLWGYRTPKTEKIGQYECSVWKMDGIEFRTRTRTEHLKDEHGHPIQPLSKKQLQQHQKKKTPNRKGEKHEGLFPQQRKKSSHVRPPLPIPAAQHPVDHDNQQHEDKVAPLAVVHRTSPRHQPLFPVEPMVPKEVSASGDQTTMTESQADSNIQAQGGGVLKKHTRSVGTISDDAFFEQALKEAEGDDQKDDNDVTFSEPEDEGEEEVEEVEEEDDIPFRPSLPPPPPPTVAYEEYFDQSNSEPIHLGRPLEMKETRKSFGATLWMYEDASSNSSSLATATTAAATADPAKSSYLMAPKDPKGATSSSSKNSSTTSINSFVSAGTDNASIASSTLGGSSSNALPASPPQEQPTPSSAAAAQRFPLTIDRILPLLEVVGMDNNRLVGKLREFLEYKLPPGFPIRANIPLYPSLSAEVTFVNFDSNREIGEDLFEIPDARQGYVEGFVIRHQGAEDPEESVGERGDMQTRAL</sequence>
<dbReference type="Gene3D" id="1.25.40.20">
    <property type="entry name" value="Ankyrin repeat-containing domain"/>
    <property type="match status" value="1"/>
</dbReference>
<dbReference type="Proteomes" id="UP000807716">
    <property type="component" value="Unassembled WGS sequence"/>
</dbReference>
<evidence type="ECO:0000256" key="9">
    <source>
        <dbReference type="SAM" id="MobiDB-lite"/>
    </source>
</evidence>
<evidence type="ECO:0000256" key="6">
    <source>
        <dbReference type="ARBA" id="ARBA00023186"/>
    </source>
</evidence>
<organism evidence="11 12">
    <name type="scientific">Actinomortierella ambigua</name>
    <dbReference type="NCBI Taxonomy" id="1343610"/>
    <lineage>
        <taxon>Eukaryota</taxon>
        <taxon>Fungi</taxon>
        <taxon>Fungi incertae sedis</taxon>
        <taxon>Mucoromycota</taxon>
        <taxon>Mortierellomycotina</taxon>
        <taxon>Mortierellomycetes</taxon>
        <taxon>Mortierellales</taxon>
        <taxon>Mortierellaceae</taxon>
        <taxon>Actinomortierella</taxon>
    </lineage>
</organism>
<evidence type="ECO:0000256" key="2">
    <source>
        <dbReference type="ARBA" id="ARBA00022737"/>
    </source>
</evidence>
<evidence type="ECO:0000259" key="10">
    <source>
        <dbReference type="Pfam" id="PF11904"/>
    </source>
</evidence>
<accession>A0A9P6U187</accession>
<dbReference type="InterPro" id="IPR055285">
    <property type="entry name" value="ANKRD13_C"/>
</dbReference>
<evidence type="ECO:0000313" key="12">
    <source>
        <dbReference type="Proteomes" id="UP000807716"/>
    </source>
</evidence>
<dbReference type="AlphaFoldDB" id="A0A9P6U187"/>
<proteinExistence type="predicted"/>
<feature type="domain" description="Ankyrin repeat" evidence="10">
    <location>
        <begin position="632"/>
        <end position="698"/>
    </location>
</feature>
<dbReference type="PANTHER" id="PTHR12447:SF25">
    <property type="entry name" value="ANKYRIN REPEAT DOMAIN-CONTAINING PROTEIN 13C"/>
    <property type="match status" value="1"/>
</dbReference>
<feature type="compositionally biased region" description="Acidic residues" evidence="9">
    <location>
        <begin position="472"/>
        <end position="489"/>
    </location>
</feature>
<dbReference type="Pfam" id="PF00023">
    <property type="entry name" value="Ank"/>
    <property type="match status" value="1"/>
</dbReference>
<feature type="domain" description="Ankyrin repeat" evidence="10">
    <location>
        <begin position="181"/>
        <end position="542"/>
    </location>
</feature>
<dbReference type="InterPro" id="IPR002110">
    <property type="entry name" value="Ankyrin_rpt"/>
</dbReference>
<feature type="compositionally biased region" description="Pro residues" evidence="9">
    <location>
        <begin position="494"/>
        <end position="503"/>
    </location>
</feature>
<feature type="region of interest" description="Disordered" evidence="9">
    <location>
        <begin position="42"/>
        <end position="61"/>
    </location>
</feature>
<dbReference type="SUPFAM" id="SSF48403">
    <property type="entry name" value="Ankyrin repeat"/>
    <property type="match status" value="1"/>
</dbReference>
<dbReference type="InterPro" id="IPR021832">
    <property type="entry name" value="ANKRD13"/>
</dbReference>
<feature type="compositionally biased region" description="Low complexity" evidence="9">
    <location>
        <begin position="578"/>
        <end position="588"/>
    </location>
</feature>
<feature type="repeat" description="ANK" evidence="8">
    <location>
        <begin position="64"/>
        <end position="96"/>
    </location>
</feature>
<comment type="subcellular location">
    <subcellularLocation>
        <location evidence="1">Endoplasmic reticulum membrane</location>
    </subcellularLocation>
</comment>
<protein>
    <recommendedName>
        <fullName evidence="10">Ankyrin repeat domain-containing protein</fullName>
    </recommendedName>
</protein>
<dbReference type="Pfam" id="PF11904">
    <property type="entry name" value="ANKRD13_C"/>
    <property type="match status" value="2"/>
</dbReference>
<feature type="region of interest" description="Disordered" evidence="9">
    <location>
        <begin position="456"/>
        <end position="525"/>
    </location>
</feature>
<feature type="region of interest" description="Disordered" evidence="9">
    <location>
        <begin position="310"/>
        <end position="375"/>
    </location>
</feature>
<evidence type="ECO:0000256" key="8">
    <source>
        <dbReference type="PROSITE-ProRule" id="PRU00023"/>
    </source>
</evidence>
<evidence type="ECO:0000313" key="11">
    <source>
        <dbReference type="EMBL" id="KAG0255297.1"/>
    </source>
</evidence>
<dbReference type="PROSITE" id="PS50297">
    <property type="entry name" value="ANK_REP_REGION"/>
    <property type="match status" value="1"/>
</dbReference>
<gene>
    <name evidence="11" type="ORF">DFQ27_006322</name>
</gene>
<feature type="compositionally biased region" description="Low complexity" evidence="9">
    <location>
        <begin position="604"/>
        <end position="616"/>
    </location>
</feature>
<keyword evidence="12" id="KW-1185">Reference proteome</keyword>
<keyword evidence="6" id="KW-0143">Chaperone</keyword>
<evidence type="ECO:0000256" key="7">
    <source>
        <dbReference type="ARBA" id="ARBA00037107"/>
    </source>
</evidence>
<reference evidence="11" key="1">
    <citation type="journal article" date="2020" name="Fungal Divers.">
        <title>Resolving the Mortierellaceae phylogeny through synthesis of multi-gene phylogenetics and phylogenomics.</title>
        <authorList>
            <person name="Vandepol N."/>
            <person name="Liber J."/>
            <person name="Desiro A."/>
            <person name="Na H."/>
            <person name="Kennedy M."/>
            <person name="Barry K."/>
            <person name="Grigoriev I.V."/>
            <person name="Miller A.N."/>
            <person name="O'Donnell K."/>
            <person name="Stajich J.E."/>
            <person name="Bonito G."/>
        </authorList>
    </citation>
    <scope>NUCLEOTIDE SEQUENCE</scope>
    <source>
        <strain evidence="11">BC1065</strain>
    </source>
</reference>
<dbReference type="SMART" id="SM00248">
    <property type="entry name" value="ANK"/>
    <property type="match status" value="1"/>
</dbReference>
<dbReference type="PROSITE" id="PS50088">
    <property type="entry name" value="ANK_REPEAT"/>
    <property type="match status" value="1"/>
</dbReference>
<evidence type="ECO:0000256" key="4">
    <source>
        <dbReference type="ARBA" id="ARBA00023043"/>
    </source>
</evidence>
<feature type="region of interest" description="Disordered" evidence="9">
    <location>
        <begin position="604"/>
        <end position="631"/>
    </location>
</feature>
<feature type="region of interest" description="Disordered" evidence="9">
    <location>
        <begin position="566"/>
        <end position="588"/>
    </location>
</feature>
<dbReference type="EMBL" id="JAAAJB010000467">
    <property type="protein sequence ID" value="KAG0255297.1"/>
    <property type="molecule type" value="Genomic_DNA"/>
</dbReference>
<dbReference type="InterPro" id="IPR036770">
    <property type="entry name" value="Ankyrin_rpt-contain_sf"/>
</dbReference>
<dbReference type="OrthoDB" id="341259at2759"/>
<keyword evidence="5" id="KW-0472">Membrane</keyword>
<dbReference type="PANTHER" id="PTHR12447">
    <property type="entry name" value="ANKYRIN REPEAT DOMAIN-CONTAINING PROTEIN 13"/>
    <property type="match status" value="1"/>
</dbReference>
<evidence type="ECO:0000256" key="3">
    <source>
        <dbReference type="ARBA" id="ARBA00022824"/>
    </source>
</evidence>
<comment type="function">
    <text evidence="7">Acts as a molecular chaperone for G protein-coupled receptors, regulating their biogenesis and exit from the ER.</text>
</comment>
<keyword evidence="4 8" id="KW-0040">ANK repeat</keyword>
<evidence type="ECO:0000256" key="5">
    <source>
        <dbReference type="ARBA" id="ARBA00023136"/>
    </source>
</evidence>
<dbReference type="GO" id="GO:0005789">
    <property type="term" value="C:endoplasmic reticulum membrane"/>
    <property type="evidence" value="ECO:0007669"/>
    <property type="project" value="UniProtKB-SubCell"/>
</dbReference>
<keyword evidence="3" id="KW-0256">Endoplasmic reticulum</keyword>
<evidence type="ECO:0000256" key="1">
    <source>
        <dbReference type="ARBA" id="ARBA00004586"/>
    </source>
</evidence>
<keyword evidence="2" id="KW-0677">Repeat</keyword>
<comment type="caution">
    <text evidence="11">The sequence shown here is derived from an EMBL/GenBank/DDBJ whole genome shotgun (WGS) entry which is preliminary data.</text>
</comment>